<keyword evidence="1" id="KW-0812">Transmembrane</keyword>
<evidence type="ECO:0000313" key="2">
    <source>
        <dbReference type="EMBL" id="QIS20587.1"/>
    </source>
</evidence>
<name>A0A6G9Z5G7_9NOCA</name>
<feature type="transmembrane region" description="Helical" evidence="1">
    <location>
        <begin position="225"/>
        <end position="245"/>
    </location>
</feature>
<sequence>MLDETCGGGDGIAWHWSIVTSSATNSQLAGVLASVLFTGIVLLFGRRERVHLQIIALFAAGFMSLGLDSYMFSMITGIRPLVQGKGISESACLQAWAQGMPASGLLAVGGTSLVCGLGWMLSTHQTEAAQKQESGTLRPVDNYASYLTGWMSAGVILTTTLLLAVTNWDFLDVMYALKPSPFLHRAVLSLDIAIALSSSGIALVRTCRPRRRPGNPHESAPPRTLPWAAYSIVISAACGTIFAGLLTHYPENWTSAWIYAISVFGILFGSIAPCGISILLAMSLPRLEGSAPAAPLQPAAAVPPEPVS</sequence>
<proteinExistence type="predicted"/>
<feature type="transmembrane region" description="Helical" evidence="1">
    <location>
        <begin position="257"/>
        <end position="281"/>
    </location>
</feature>
<organism evidence="2 3">
    <name type="scientific">Nocardia terpenica</name>
    <dbReference type="NCBI Taxonomy" id="455432"/>
    <lineage>
        <taxon>Bacteria</taxon>
        <taxon>Bacillati</taxon>
        <taxon>Actinomycetota</taxon>
        <taxon>Actinomycetes</taxon>
        <taxon>Mycobacteriales</taxon>
        <taxon>Nocardiaceae</taxon>
        <taxon>Nocardia</taxon>
    </lineage>
</organism>
<dbReference type="RefSeq" id="WP_167487925.1">
    <property type="nucleotide sequence ID" value="NZ_CP046173.1"/>
</dbReference>
<accession>A0A6G9Z5G7</accession>
<feature type="transmembrane region" description="Helical" evidence="1">
    <location>
        <begin position="143"/>
        <end position="166"/>
    </location>
</feature>
<feature type="transmembrane region" description="Helical" evidence="1">
    <location>
        <begin position="26"/>
        <end position="45"/>
    </location>
</feature>
<protein>
    <submittedName>
        <fullName evidence="2">Uncharacterized protein</fullName>
    </submittedName>
</protein>
<dbReference type="EMBL" id="CP046173">
    <property type="protein sequence ID" value="QIS20587.1"/>
    <property type="molecule type" value="Genomic_DNA"/>
</dbReference>
<keyword evidence="1" id="KW-1133">Transmembrane helix</keyword>
<gene>
    <name evidence="2" type="ORF">F6W96_22115</name>
</gene>
<evidence type="ECO:0000313" key="3">
    <source>
        <dbReference type="Proteomes" id="UP000500953"/>
    </source>
</evidence>
<keyword evidence="1" id="KW-0472">Membrane</keyword>
<feature type="transmembrane region" description="Helical" evidence="1">
    <location>
        <begin position="102"/>
        <end position="122"/>
    </location>
</feature>
<reference evidence="2 3" key="1">
    <citation type="journal article" date="2019" name="ACS Chem. Biol.">
        <title>Identification and Mobilization of a Cryptic Antibiotic Biosynthesis Gene Locus from a Human-Pathogenic Nocardia Isolate.</title>
        <authorList>
            <person name="Herisse M."/>
            <person name="Ishida K."/>
            <person name="Porter J.L."/>
            <person name="Howden B."/>
            <person name="Hertweck C."/>
            <person name="Stinear T.P."/>
            <person name="Pidot S.J."/>
        </authorList>
    </citation>
    <scope>NUCLEOTIDE SEQUENCE [LARGE SCALE GENOMIC DNA]</scope>
    <source>
        <strain evidence="2 3">AUSMDU00012715</strain>
    </source>
</reference>
<evidence type="ECO:0000256" key="1">
    <source>
        <dbReference type="SAM" id="Phobius"/>
    </source>
</evidence>
<dbReference type="Proteomes" id="UP000500953">
    <property type="component" value="Chromosome"/>
</dbReference>
<feature type="transmembrane region" description="Helical" evidence="1">
    <location>
        <begin position="57"/>
        <end position="82"/>
    </location>
</feature>
<dbReference type="AlphaFoldDB" id="A0A6G9Z5G7"/>
<feature type="transmembrane region" description="Helical" evidence="1">
    <location>
        <begin position="186"/>
        <end position="204"/>
    </location>
</feature>